<dbReference type="RefSeq" id="WP_289841582.1">
    <property type="nucleotide sequence ID" value="NZ_CATKSH010000002.1"/>
</dbReference>
<evidence type="ECO:0000313" key="4">
    <source>
        <dbReference type="Proteomes" id="UP001176960"/>
    </source>
</evidence>
<keyword evidence="1" id="KW-0732">Signal</keyword>
<dbReference type="Gene3D" id="3.40.30.10">
    <property type="entry name" value="Glutaredoxin"/>
    <property type="match status" value="1"/>
</dbReference>
<evidence type="ECO:0000256" key="1">
    <source>
        <dbReference type="SAM" id="SignalP"/>
    </source>
</evidence>
<dbReference type="PANTHER" id="PTHR42852:SF13">
    <property type="entry name" value="PROTEIN DIPZ"/>
    <property type="match status" value="1"/>
</dbReference>
<sequence length="200" mass="21303">MSVRAIKRRLFLSGLSGASLAAGGLLRNSAHAATEDDIPTFGHGMKMQDTPKDVPLTPFLDATGKETTLAAWHGKPYLLHLWATWCGPCIRELPEVNTTIRRLGREAPAIVAINTTGGDIARTGAFLQSHGATSLPVLADPDGVLLKALGPLPGMGEGKKGIPRTYIVDGEGHIRAWSVGMMRWAPADVMSRFDAIVSGR</sequence>
<dbReference type="PANTHER" id="PTHR42852">
    <property type="entry name" value="THIOL:DISULFIDE INTERCHANGE PROTEIN DSBE"/>
    <property type="match status" value="1"/>
</dbReference>
<gene>
    <name evidence="3" type="ORF">LMG32879_000545</name>
</gene>
<dbReference type="Pfam" id="PF00578">
    <property type="entry name" value="AhpC-TSA"/>
    <property type="match status" value="1"/>
</dbReference>
<dbReference type="PROSITE" id="PS51352">
    <property type="entry name" value="THIOREDOXIN_2"/>
    <property type="match status" value="1"/>
</dbReference>
<reference evidence="3" key="1">
    <citation type="submission" date="2023-03" db="EMBL/GenBank/DDBJ databases">
        <authorList>
            <person name="Cleenwerck I."/>
        </authorList>
    </citation>
    <scope>NUCLEOTIDE SEQUENCE</scope>
    <source>
        <strain evidence="3">LMG 32879</strain>
    </source>
</reference>
<evidence type="ECO:0000259" key="2">
    <source>
        <dbReference type="PROSITE" id="PS51352"/>
    </source>
</evidence>
<protein>
    <submittedName>
        <fullName evidence="3">TlpA disulfide reductase family protein</fullName>
    </submittedName>
</protein>
<feature type="chain" id="PRO_5041292591" evidence="1">
    <location>
        <begin position="33"/>
        <end position="200"/>
    </location>
</feature>
<dbReference type="CDD" id="cd02966">
    <property type="entry name" value="TlpA_like_family"/>
    <property type="match status" value="1"/>
</dbReference>
<dbReference type="AlphaFoldDB" id="A0AA35ULN3"/>
<comment type="caution">
    <text evidence="3">The sequence shown here is derived from an EMBL/GenBank/DDBJ whole genome shotgun (WGS) entry which is preliminary data.</text>
</comment>
<dbReference type="PROSITE" id="PS51318">
    <property type="entry name" value="TAT"/>
    <property type="match status" value="1"/>
</dbReference>
<name>A0AA35ULN3_9PROT</name>
<dbReference type="InterPro" id="IPR000866">
    <property type="entry name" value="AhpC/TSA"/>
</dbReference>
<dbReference type="GO" id="GO:0016491">
    <property type="term" value="F:oxidoreductase activity"/>
    <property type="evidence" value="ECO:0007669"/>
    <property type="project" value="InterPro"/>
</dbReference>
<evidence type="ECO:0000313" key="3">
    <source>
        <dbReference type="EMBL" id="CAI9119723.1"/>
    </source>
</evidence>
<dbReference type="InterPro" id="IPR013766">
    <property type="entry name" value="Thioredoxin_domain"/>
</dbReference>
<proteinExistence type="predicted"/>
<feature type="signal peptide" evidence="1">
    <location>
        <begin position="1"/>
        <end position="32"/>
    </location>
</feature>
<dbReference type="InterPro" id="IPR006311">
    <property type="entry name" value="TAT_signal"/>
</dbReference>
<dbReference type="InterPro" id="IPR050553">
    <property type="entry name" value="Thioredoxin_ResA/DsbE_sf"/>
</dbReference>
<dbReference type="InterPro" id="IPR036249">
    <property type="entry name" value="Thioredoxin-like_sf"/>
</dbReference>
<organism evidence="3 4">
    <name type="scientific">Brytella acorum</name>
    <dbReference type="NCBI Taxonomy" id="2959299"/>
    <lineage>
        <taxon>Bacteria</taxon>
        <taxon>Pseudomonadati</taxon>
        <taxon>Pseudomonadota</taxon>
        <taxon>Alphaproteobacteria</taxon>
        <taxon>Acetobacterales</taxon>
        <taxon>Acetobacteraceae</taxon>
        <taxon>Brytella</taxon>
    </lineage>
</organism>
<dbReference type="Proteomes" id="UP001176960">
    <property type="component" value="Unassembled WGS sequence"/>
</dbReference>
<dbReference type="EMBL" id="CATKSH010000002">
    <property type="protein sequence ID" value="CAI9119723.1"/>
    <property type="molecule type" value="Genomic_DNA"/>
</dbReference>
<dbReference type="GO" id="GO:0016209">
    <property type="term" value="F:antioxidant activity"/>
    <property type="evidence" value="ECO:0007669"/>
    <property type="project" value="InterPro"/>
</dbReference>
<feature type="domain" description="Thioredoxin" evidence="2">
    <location>
        <begin position="48"/>
        <end position="198"/>
    </location>
</feature>
<dbReference type="SUPFAM" id="SSF52833">
    <property type="entry name" value="Thioredoxin-like"/>
    <property type="match status" value="1"/>
</dbReference>
<accession>A0AA35ULN3</accession>
<keyword evidence="4" id="KW-1185">Reference proteome</keyword>